<gene>
    <name evidence="7" type="ORF">NDR89_08465</name>
</gene>
<dbReference type="RefSeq" id="WP_252251745.1">
    <property type="nucleotide sequence ID" value="NZ_CP098735.1"/>
</dbReference>
<evidence type="ECO:0000256" key="5">
    <source>
        <dbReference type="ARBA" id="ARBA00023136"/>
    </source>
</evidence>
<accession>A0ABY4VPJ4</accession>
<sequence length="183" mass="19348">MPGPAQGALFARVVSRGAASAWSFIVGMVAGNAVWLLATIFGLSALAVRFATVFVVVKWLGVLFLLYMAWRLWKSDGTRAAQQPERSGSGFLAGAFLTLGNPKAMVFFGAVLPQAFDMTALSSAQIALILTLGIAVDFLVQLFYLILARQTRSFISSPKRVRIADRTAAAMMAGCAGAIAAKG</sequence>
<organism evidence="7 8">
    <name type="scientific">Cupriavidus gilardii</name>
    <dbReference type="NCBI Taxonomy" id="82541"/>
    <lineage>
        <taxon>Bacteria</taxon>
        <taxon>Pseudomonadati</taxon>
        <taxon>Pseudomonadota</taxon>
        <taxon>Betaproteobacteria</taxon>
        <taxon>Burkholderiales</taxon>
        <taxon>Burkholderiaceae</taxon>
        <taxon>Cupriavidus</taxon>
    </lineage>
</organism>
<keyword evidence="2" id="KW-1003">Cell membrane</keyword>
<dbReference type="PANTHER" id="PTHR30086:SF20">
    <property type="entry name" value="ARGININE EXPORTER PROTEIN ARGO-RELATED"/>
    <property type="match status" value="1"/>
</dbReference>
<comment type="subcellular location">
    <subcellularLocation>
        <location evidence="1">Cell membrane</location>
        <topology evidence="1">Multi-pass membrane protein</topology>
    </subcellularLocation>
</comment>
<evidence type="ECO:0000256" key="1">
    <source>
        <dbReference type="ARBA" id="ARBA00004651"/>
    </source>
</evidence>
<keyword evidence="5 6" id="KW-0472">Membrane</keyword>
<dbReference type="InterPro" id="IPR001123">
    <property type="entry name" value="LeuE-type"/>
</dbReference>
<dbReference type="Proteomes" id="UP001056648">
    <property type="component" value="Chromosome 1"/>
</dbReference>
<feature type="transmembrane region" description="Helical" evidence="6">
    <location>
        <begin position="124"/>
        <end position="147"/>
    </location>
</feature>
<dbReference type="PANTHER" id="PTHR30086">
    <property type="entry name" value="ARGININE EXPORTER PROTEIN ARGO"/>
    <property type="match status" value="1"/>
</dbReference>
<proteinExistence type="predicted"/>
<evidence type="ECO:0000256" key="2">
    <source>
        <dbReference type="ARBA" id="ARBA00022475"/>
    </source>
</evidence>
<reference evidence="7" key="1">
    <citation type="submission" date="2022-06" db="EMBL/GenBank/DDBJ databases">
        <title>Complete genome sequence and characterization of Cupriavidus gilardii QJ1 isolated from contaminating cells.</title>
        <authorList>
            <person name="Qi J."/>
        </authorList>
    </citation>
    <scope>NUCLEOTIDE SEQUENCE</scope>
    <source>
        <strain evidence="7">QJ1</strain>
    </source>
</reference>
<dbReference type="EMBL" id="CP098735">
    <property type="protein sequence ID" value="USE77273.1"/>
    <property type="molecule type" value="Genomic_DNA"/>
</dbReference>
<keyword evidence="8" id="KW-1185">Reference proteome</keyword>
<feature type="transmembrane region" description="Helical" evidence="6">
    <location>
        <begin position="50"/>
        <end position="70"/>
    </location>
</feature>
<name>A0ABY4VPJ4_9BURK</name>
<evidence type="ECO:0000256" key="6">
    <source>
        <dbReference type="SAM" id="Phobius"/>
    </source>
</evidence>
<evidence type="ECO:0000313" key="7">
    <source>
        <dbReference type="EMBL" id="USE77273.1"/>
    </source>
</evidence>
<evidence type="ECO:0000256" key="3">
    <source>
        <dbReference type="ARBA" id="ARBA00022692"/>
    </source>
</evidence>
<keyword evidence="3 6" id="KW-0812">Transmembrane</keyword>
<dbReference type="Pfam" id="PF01810">
    <property type="entry name" value="LysE"/>
    <property type="match status" value="1"/>
</dbReference>
<evidence type="ECO:0000313" key="8">
    <source>
        <dbReference type="Proteomes" id="UP001056648"/>
    </source>
</evidence>
<evidence type="ECO:0000256" key="4">
    <source>
        <dbReference type="ARBA" id="ARBA00022989"/>
    </source>
</evidence>
<feature type="transmembrane region" description="Helical" evidence="6">
    <location>
        <begin position="21"/>
        <end position="44"/>
    </location>
</feature>
<feature type="transmembrane region" description="Helical" evidence="6">
    <location>
        <begin position="91"/>
        <end position="112"/>
    </location>
</feature>
<protein>
    <submittedName>
        <fullName evidence="7">LysE family translocator</fullName>
    </submittedName>
</protein>
<keyword evidence="4 6" id="KW-1133">Transmembrane helix</keyword>